<evidence type="ECO:0000256" key="1">
    <source>
        <dbReference type="SAM" id="MobiDB-lite"/>
    </source>
</evidence>
<reference evidence="2" key="1">
    <citation type="journal article" date="2021" name="Proc. Natl. Acad. Sci. U.S.A.">
        <title>A Catalog of Tens of Thousands of Viruses from Human Metagenomes Reveals Hidden Associations with Chronic Diseases.</title>
        <authorList>
            <person name="Tisza M.J."/>
            <person name="Buck C.B."/>
        </authorList>
    </citation>
    <scope>NUCLEOTIDE SEQUENCE</scope>
    <source>
        <strain evidence="2">CtBev14</strain>
    </source>
</reference>
<name>A0A8S5LAR3_9CAUD</name>
<evidence type="ECO:0000313" key="2">
    <source>
        <dbReference type="EMBL" id="DAD67046.1"/>
    </source>
</evidence>
<accession>A0A8S5LAR3</accession>
<sequence length="750" mass="82601">MAEIKWSNVDGSALNGAVSNANNAVNNYVRTLFGIGSNVEDFTDKLQKRSDETAKWNRNQNTQQIISKMHDADSLDAMNQLQAQGIGNAQNALNQFGGQVDLAALNEAKATWATDTEKRVSAKDSLLDYSPEQKALMSKIQNDILTGNVEGAQAKLNSSNFSNKQKSDLVNSVYKAQENNKDFNLKYADTAGKFANSQLEFQKAQAEVQKYENDFYANNGKTEVSKALLAKDPTYLKLLGNVEALGQTTNLLQSQLDMFGSSKIVNGGKYAPKLPTDIAPSTGSGSTELTASVQPTQEAVSAQQALNQEVPNSVTSVAERAAQLATNPKAQATKPKTEGEFKENLADAGFAERTGSTIPPALQPTYNKLINGDIDINSADGKKNLALLEAHLNDRIKAFNRQTGSNIQPITLPTTQVGLADWKRKMASRKEALNQEHQVALNDVFGIKHTNNPNDINPVRNIFKYALTDSEYSKDDAKYQTKEDVIEALKQDKYAKQGWFDGNDLQERAVKLLDRFEPKEVMRIINSVTSNGTREAKGILNPFEVNEYGAIDDLIRNVDKDPSLLQELRRQVEDVTKVNDNKVNGLDMLIPIGQAASIDASDRNAYGKEYVESKHAINRKVDSEVKAKQAVEDLKQKADIASTNTAINDATERFPADTLKALLEEGTLDTATQIKAYVALGNKVPTDLDEKELDKIRNTLLELPAEKLKTLIQSKVNTATLKKEADRLRKELKDKDLLTSDLESKLKSIN</sequence>
<organism evidence="2">
    <name type="scientific">Podoviridae sp. ctBev14</name>
    <dbReference type="NCBI Taxonomy" id="2823556"/>
    <lineage>
        <taxon>Viruses</taxon>
        <taxon>Duplodnaviria</taxon>
        <taxon>Heunggongvirae</taxon>
        <taxon>Uroviricota</taxon>
        <taxon>Caudoviricetes</taxon>
    </lineage>
</organism>
<protein>
    <submittedName>
        <fullName evidence="2">Uncharacterized protein</fullName>
    </submittedName>
</protein>
<feature type="region of interest" description="Disordered" evidence="1">
    <location>
        <begin position="279"/>
        <end position="314"/>
    </location>
</feature>
<dbReference type="EMBL" id="BK014667">
    <property type="protein sequence ID" value="DAD67046.1"/>
    <property type="molecule type" value="Genomic_DNA"/>
</dbReference>
<proteinExistence type="predicted"/>